<evidence type="ECO:0000256" key="12">
    <source>
        <dbReference type="PIRSR" id="PIRSR602401-1"/>
    </source>
</evidence>
<evidence type="ECO:0000313" key="15">
    <source>
        <dbReference type="EMBL" id="KAL3650157.1"/>
    </source>
</evidence>
<evidence type="ECO:0000256" key="9">
    <source>
        <dbReference type="ARBA" id="ARBA00023004"/>
    </source>
</evidence>
<evidence type="ECO:0000256" key="6">
    <source>
        <dbReference type="ARBA" id="ARBA00022968"/>
    </source>
</evidence>
<dbReference type="Gene3D" id="1.10.630.10">
    <property type="entry name" value="Cytochrome P450"/>
    <property type="match status" value="1"/>
</dbReference>
<dbReference type="InterPro" id="IPR052306">
    <property type="entry name" value="CYP450_71D"/>
</dbReference>
<dbReference type="PANTHER" id="PTHR47953:SF16">
    <property type="entry name" value="CYTOCHROME P450 71D8"/>
    <property type="match status" value="1"/>
</dbReference>
<feature type="signal peptide" evidence="14">
    <location>
        <begin position="1"/>
        <end position="23"/>
    </location>
</feature>
<accession>A0ABD3E7A8</accession>
<reference evidence="16" key="1">
    <citation type="journal article" date="2024" name="IScience">
        <title>Strigolactones Initiate the Formation of Haustorium-like Structures in Castilleja.</title>
        <authorList>
            <person name="Buerger M."/>
            <person name="Peterson D."/>
            <person name="Chory J."/>
        </authorList>
    </citation>
    <scope>NUCLEOTIDE SEQUENCE [LARGE SCALE GENOMIC DNA]</scope>
</reference>
<keyword evidence="10 13" id="KW-0503">Monooxygenase</keyword>
<evidence type="ECO:0000256" key="5">
    <source>
        <dbReference type="ARBA" id="ARBA00022723"/>
    </source>
</evidence>
<sequence length="503" mass="57147">MEIWSLLLLSSFIIILLIKVCKKLPNKTTPEKYQKLPPSPPKLPIIGHLHHLMGRGMLHEALRLVSRKHGPIVHLQIGQASLVVISSPQAAKEAMVIQDPACADRPKSLCTQIIWYDHMDIIFGTYGEHWRQMRKILVMEFLSTKNVKSFGSIRQVEVTRLLESLSDRGHRVVDLRDAILGYTSAVVCRAAFGRMIKGDGSLERTLNEAMGMTGAFELADLFPSVEWLRRVSWNRRRLLNMRGRLDAVLDGFVEEHKLKLGGEFGGEDIVDVLLRMQKSDDLKIPITDDNIKAIIFDIFSAGVETTSSTLDMAMAEMMRNPDVMAKLQSEIREAFKGKKKVEERDVELLKYLKCVIKETLRLHPPATIIPRSCRDECKIGGYSIPIGSKVLLNIWSIGRDPEYWPEPESFKPERFENNSCFDFLGDNFEFIPFGAGRRICPGMNFGYSNIELPLAQLLYHFDWEMPKGMTPDDIDMTEREGLAVSRKNGLFLVPIPYGPSFQN</sequence>
<dbReference type="PANTHER" id="PTHR47953">
    <property type="entry name" value="OS08G0105600 PROTEIN"/>
    <property type="match status" value="1"/>
</dbReference>
<dbReference type="EMBL" id="JAVIJP010000007">
    <property type="protein sequence ID" value="KAL3650157.1"/>
    <property type="molecule type" value="Genomic_DNA"/>
</dbReference>
<dbReference type="InterPro" id="IPR001128">
    <property type="entry name" value="Cyt_P450"/>
</dbReference>
<comment type="caution">
    <text evidence="15">The sequence shown here is derived from an EMBL/GenBank/DDBJ whole genome shotgun (WGS) entry which is preliminary data.</text>
</comment>
<dbReference type="PROSITE" id="PS00086">
    <property type="entry name" value="CYTOCHROME_P450"/>
    <property type="match status" value="1"/>
</dbReference>
<dbReference type="AlphaFoldDB" id="A0ABD3E7A8"/>
<keyword evidence="16" id="KW-1185">Reference proteome</keyword>
<evidence type="ECO:0000256" key="10">
    <source>
        <dbReference type="ARBA" id="ARBA00023033"/>
    </source>
</evidence>
<dbReference type="InterPro" id="IPR017972">
    <property type="entry name" value="Cyt_P450_CS"/>
</dbReference>
<dbReference type="Proteomes" id="UP001632038">
    <property type="component" value="Unassembled WGS sequence"/>
</dbReference>
<proteinExistence type="inferred from homology"/>
<organism evidence="15 16">
    <name type="scientific">Castilleja foliolosa</name>
    <dbReference type="NCBI Taxonomy" id="1961234"/>
    <lineage>
        <taxon>Eukaryota</taxon>
        <taxon>Viridiplantae</taxon>
        <taxon>Streptophyta</taxon>
        <taxon>Embryophyta</taxon>
        <taxon>Tracheophyta</taxon>
        <taxon>Spermatophyta</taxon>
        <taxon>Magnoliopsida</taxon>
        <taxon>eudicotyledons</taxon>
        <taxon>Gunneridae</taxon>
        <taxon>Pentapetalae</taxon>
        <taxon>asterids</taxon>
        <taxon>lamiids</taxon>
        <taxon>Lamiales</taxon>
        <taxon>Orobanchaceae</taxon>
        <taxon>Pedicularideae</taxon>
        <taxon>Castillejinae</taxon>
        <taxon>Castilleja</taxon>
    </lineage>
</organism>
<evidence type="ECO:0000256" key="13">
    <source>
        <dbReference type="RuleBase" id="RU000461"/>
    </source>
</evidence>
<keyword evidence="14" id="KW-0732">Signal</keyword>
<evidence type="ECO:0000256" key="7">
    <source>
        <dbReference type="ARBA" id="ARBA00022989"/>
    </source>
</evidence>
<name>A0ABD3E7A8_9LAMI</name>
<protein>
    <recommendedName>
        <fullName evidence="17">Cytochrome P450</fullName>
    </recommendedName>
</protein>
<dbReference type="Pfam" id="PF00067">
    <property type="entry name" value="p450"/>
    <property type="match status" value="1"/>
</dbReference>
<comment type="cofactor">
    <cofactor evidence="12">
        <name>heme</name>
        <dbReference type="ChEBI" id="CHEBI:30413"/>
    </cofactor>
</comment>
<keyword evidence="4" id="KW-0812">Transmembrane</keyword>
<dbReference type="SUPFAM" id="SSF48264">
    <property type="entry name" value="Cytochrome P450"/>
    <property type="match status" value="1"/>
</dbReference>
<evidence type="ECO:0000256" key="14">
    <source>
        <dbReference type="SAM" id="SignalP"/>
    </source>
</evidence>
<dbReference type="InterPro" id="IPR002401">
    <property type="entry name" value="Cyt_P450_E_grp-I"/>
</dbReference>
<keyword evidence="9 12" id="KW-0408">Iron</keyword>
<feature type="chain" id="PRO_5044771661" description="Cytochrome P450" evidence="14">
    <location>
        <begin position="24"/>
        <end position="503"/>
    </location>
</feature>
<evidence type="ECO:0008006" key="17">
    <source>
        <dbReference type="Google" id="ProtNLM"/>
    </source>
</evidence>
<dbReference type="PRINTS" id="PR00463">
    <property type="entry name" value="EP450I"/>
</dbReference>
<comment type="similarity">
    <text evidence="2 13">Belongs to the cytochrome P450 family.</text>
</comment>
<dbReference type="FunFam" id="1.10.630.10:FF:000043">
    <property type="entry name" value="Cytochrome P450 99A2"/>
    <property type="match status" value="1"/>
</dbReference>
<keyword evidence="7" id="KW-1133">Transmembrane helix</keyword>
<dbReference type="GO" id="GO:0004497">
    <property type="term" value="F:monooxygenase activity"/>
    <property type="evidence" value="ECO:0007669"/>
    <property type="project" value="UniProtKB-KW"/>
</dbReference>
<comment type="subcellular location">
    <subcellularLocation>
        <location evidence="1">Membrane</location>
        <topology evidence="1">Single-pass type II membrane protein</topology>
    </subcellularLocation>
</comment>
<dbReference type="InterPro" id="IPR036396">
    <property type="entry name" value="Cyt_P450_sf"/>
</dbReference>
<dbReference type="CDD" id="cd11072">
    <property type="entry name" value="CYP71-like"/>
    <property type="match status" value="1"/>
</dbReference>
<evidence type="ECO:0000256" key="2">
    <source>
        <dbReference type="ARBA" id="ARBA00010617"/>
    </source>
</evidence>
<evidence type="ECO:0000256" key="4">
    <source>
        <dbReference type="ARBA" id="ARBA00022692"/>
    </source>
</evidence>
<gene>
    <name evidence="15" type="ORF">CASFOL_006560</name>
</gene>
<feature type="binding site" description="axial binding residue" evidence="12">
    <location>
        <position position="440"/>
    </location>
    <ligand>
        <name>heme</name>
        <dbReference type="ChEBI" id="CHEBI:30413"/>
    </ligand>
    <ligandPart>
        <name>Fe</name>
        <dbReference type="ChEBI" id="CHEBI:18248"/>
    </ligandPart>
</feature>
<evidence type="ECO:0000256" key="8">
    <source>
        <dbReference type="ARBA" id="ARBA00023002"/>
    </source>
</evidence>
<keyword evidence="3 12" id="KW-0349">Heme</keyword>
<dbReference type="PRINTS" id="PR00385">
    <property type="entry name" value="P450"/>
</dbReference>
<dbReference type="GO" id="GO:0046872">
    <property type="term" value="F:metal ion binding"/>
    <property type="evidence" value="ECO:0007669"/>
    <property type="project" value="UniProtKB-KW"/>
</dbReference>
<keyword evidence="11" id="KW-0472">Membrane</keyword>
<keyword evidence="6" id="KW-0735">Signal-anchor</keyword>
<keyword evidence="8 13" id="KW-0560">Oxidoreductase</keyword>
<keyword evidence="5 12" id="KW-0479">Metal-binding</keyword>
<evidence type="ECO:0000256" key="3">
    <source>
        <dbReference type="ARBA" id="ARBA00022617"/>
    </source>
</evidence>
<evidence type="ECO:0000256" key="11">
    <source>
        <dbReference type="ARBA" id="ARBA00023136"/>
    </source>
</evidence>
<dbReference type="GO" id="GO:0016020">
    <property type="term" value="C:membrane"/>
    <property type="evidence" value="ECO:0007669"/>
    <property type="project" value="UniProtKB-SubCell"/>
</dbReference>
<evidence type="ECO:0000313" key="16">
    <source>
        <dbReference type="Proteomes" id="UP001632038"/>
    </source>
</evidence>
<evidence type="ECO:0000256" key="1">
    <source>
        <dbReference type="ARBA" id="ARBA00004606"/>
    </source>
</evidence>